<feature type="repeat" description="ANK" evidence="3">
    <location>
        <begin position="334"/>
        <end position="366"/>
    </location>
</feature>
<dbReference type="InterPro" id="IPR036770">
    <property type="entry name" value="Ankyrin_rpt-contain_sf"/>
</dbReference>
<feature type="repeat" description="ANK" evidence="3">
    <location>
        <begin position="302"/>
        <end position="322"/>
    </location>
</feature>
<dbReference type="SUPFAM" id="SSF48403">
    <property type="entry name" value="Ankyrin repeat"/>
    <property type="match status" value="1"/>
</dbReference>
<keyword evidence="5" id="KW-1185">Reference proteome</keyword>
<comment type="caution">
    <text evidence="4">The sequence shown here is derived from an EMBL/GenBank/DDBJ whole genome shotgun (WGS) entry which is preliminary data.</text>
</comment>
<dbReference type="STRING" id="5514.A0A395S4X6"/>
<evidence type="ECO:0000313" key="5">
    <source>
        <dbReference type="Proteomes" id="UP000266152"/>
    </source>
</evidence>
<dbReference type="PROSITE" id="PS50088">
    <property type="entry name" value="ANK_REPEAT"/>
    <property type="match status" value="6"/>
</dbReference>
<proteinExistence type="predicted"/>
<dbReference type="Proteomes" id="UP000266152">
    <property type="component" value="Unassembled WGS sequence"/>
</dbReference>
<accession>A0A395S4X6</accession>
<dbReference type="Gene3D" id="1.25.40.20">
    <property type="entry name" value="Ankyrin repeat-containing domain"/>
    <property type="match status" value="3"/>
</dbReference>
<dbReference type="PRINTS" id="PR01415">
    <property type="entry name" value="ANKYRIN"/>
</dbReference>
<name>A0A395S4X6_FUSSP</name>
<feature type="repeat" description="ANK" evidence="3">
    <location>
        <begin position="9"/>
        <end position="41"/>
    </location>
</feature>
<reference evidence="4 5" key="1">
    <citation type="journal article" date="2018" name="PLoS Pathog.">
        <title>Evolution of structural diversity of trichothecenes, a family of toxins produced by plant pathogenic and entomopathogenic fungi.</title>
        <authorList>
            <person name="Proctor R.H."/>
            <person name="McCormick S.P."/>
            <person name="Kim H.S."/>
            <person name="Cardoza R.E."/>
            <person name="Stanley A.M."/>
            <person name="Lindo L."/>
            <person name="Kelly A."/>
            <person name="Brown D.W."/>
            <person name="Lee T."/>
            <person name="Vaughan M.M."/>
            <person name="Alexander N.J."/>
            <person name="Busman M."/>
            <person name="Gutierrez S."/>
        </authorList>
    </citation>
    <scope>NUCLEOTIDE SEQUENCE [LARGE SCALE GENOMIC DNA]</scope>
    <source>
        <strain evidence="4 5">NRRL 3299</strain>
    </source>
</reference>
<feature type="repeat" description="ANK" evidence="3">
    <location>
        <begin position="42"/>
        <end position="74"/>
    </location>
</feature>
<evidence type="ECO:0000256" key="1">
    <source>
        <dbReference type="ARBA" id="ARBA00022737"/>
    </source>
</evidence>
<feature type="repeat" description="ANK" evidence="3">
    <location>
        <begin position="231"/>
        <end position="263"/>
    </location>
</feature>
<dbReference type="InterPro" id="IPR002110">
    <property type="entry name" value="Ankyrin_rpt"/>
</dbReference>
<dbReference type="AlphaFoldDB" id="A0A395S4X6"/>
<dbReference type="Pfam" id="PF12796">
    <property type="entry name" value="Ank_2"/>
    <property type="match status" value="3"/>
</dbReference>
<evidence type="ECO:0000313" key="4">
    <source>
        <dbReference type="EMBL" id="RGP67297.1"/>
    </source>
</evidence>
<protein>
    <submittedName>
        <fullName evidence="4">Ankyrin repeat-containing</fullName>
    </submittedName>
</protein>
<organism evidence="4 5">
    <name type="scientific">Fusarium sporotrichioides</name>
    <dbReference type="NCBI Taxonomy" id="5514"/>
    <lineage>
        <taxon>Eukaryota</taxon>
        <taxon>Fungi</taxon>
        <taxon>Dikarya</taxon>
        <taxon>Ascomycota</taxon>
        <taxon>Pezizomycotina</taxon>
        <taxon>Sordariomycetes</taxon>
        <taxon>Hypocreomycetidae</taxon>
        <taxon>Hypocreales</taxon>
        <taxon>Nectriaceae</taxon>
        <taxon>Fusarium</taxon>
    </lineage>
</organism>
<evidence type="ECO:0000256" key="3">
    <source>
        <dbReference type="PROSITE-ProRule" id="PRU00023"/>
    </source>
</evidence>
<feature type="repeat" description="ANK" evidence="3">
    <location>
        <begin position="264"/>
        <end position="286"/>
    </location>
</feature>
<keyword evidence="2 3" id="KW-0040">ANK repeat</keyword>
<dbReference type="EMBL" id="PXOF01000083">
    <property type="protein sequence ID" value="RGP67297.1"/>
    <property type="molecule type" value="Genomic_DNA"/>
</dbReference>
<gene>
    <name evidence="4" type="ORF">FSPOR_6055</name>
</gene>
<dbReference type="PANTHER" id="PTHR24198">
    <property type="entry name" value="ANKYRIN REPEAT AND PROTEIN KINASE DOMAIN-CONTAINING PROTEIN"/>
    <property type="match status" value="1"/>
</dbReference>
<dbReference type="PROSITE" id="PS50297">
    <property type="entry name" value="ANK_REP_REGION"/>
    <property type="match status" value="4"/>
</dbReference>
<dbReference type="Pfam" id="PF00023">
    <property type="entry name" value="Ank"/>
    <property type="match status" value="1"/>
</dbReference>
<sequence>MHPDSSDDSQRTPLYFAAERGYADIVDCLIKNNTDVNALDRRKETPLFKRAGNGHVDIVDRLLAAGTDPTILDLWQRTPLRFAAMKGRVAIVRMLLERTNIQHDIPDWIDRTVLHTAANFLRDGQEDVIDLLVEHGAQVGKKPGKTGGGTALHEAIRRETGQPPSSEALIRRKSEFLLVNRVVAELETWEHDRHSIPGTVLMRAIFGGYIDVVKHVLYRLPHIPLQAEQYEYPNALSLASALGHAEIVAMLIEAGAIVDAVTDKQISTLHYAAKNGHTKVVELLLNSQGMKGANPDLARLSDGFTSLHLAAEGGHNDAVRALANVAFFNATDDLGRTPLHRACLSKYEATVDVLLEFAVDVQAKDDNGATPMDFSKNAGFTDEVLQRM</sequence>
<dbReference type="PANTHER" id="PTHR24198:SF165">
    <property type="entry name" value="ANKYRIN REPEAT-CONTAINING PROTEIN-RELATED"/>
    <property type="match status" value="1"/>
</dbReference>
<evidence type="ECO:0000256" key="2">
    <source>
        <dbReference type="ARBA" id="ARBA00023043"/>
    </source>
</evidence>
<keyword evidence="1" id="KW-0677">Repeat</keyword>
<dbReference type="SMART" id="SM00248">
    <property type="entry name" value="ANK"/>
    <property type="match status" value="9"/>
</dbReference>